<dbReference type="OrthoDB" id="202710at2759"/>
<accession>A0A1Z5JVQ5</accession>
<sequence>MRTTSRHHSFIASTALLLFGTILHQIHAFVPSLRPSHSVYRLYAIQNDDEEQRYQAALAHNKIRTDVKNFLTQRAIQSFIFLLVQCRDPHTVRWLENTYEFRNMESYHGTGAFNLTKWKTWDSILDDMLHQPKDCVIVQAKRRGRGHGGWSANNPYLEERFVEFRIDIDPVSLASRILSVREQIAREWREDLVTLRTANDQILDSYYDMGRAAREDESSSLQEETNVEQLVTPGVDEKQRRVFDRNAMLMLTSTMIFKAFASSPQRQGNFDLLYLLLTQESLHRVLREYRKSGDEREVSYEWLKEFYLSRVSSFFDGHQDYGRADDFLEELLMAPPSTKELSSSRIGFIDPLRIAEDIITMRSVVAEEWQTEIASVPEDHMGLRKKLLSKQMGSSLVEQETKSSLEDEDGVFQ</sequence>
<gene>
    <name evidence="3" type="ORF">FisN_18Hh082</name>
</gene>
<evidence type="ECO:0000256" key="2">
    <source>
        <dbReference type="SAM" id="SignalP"/>
    </source>
</evidence>
<keyword evidence="4" id="KW-1185">Reference proteome</keyword>
<dbReference type="Proteomes" id="UP000198406">
    <property type="component" value="Unassembled WGS sequence"/>
</dbReference>
<feature type="chain" id="PRO_5012735289" evidence="2">
    <location>
        <begin position="29"/>
        <end position="413"/>
    </location>
</feature>
<dbReference type="EMBL" id="BDSP01000123">
    <property type="protein sequence ID" value="GAX17878.1"/>
    <property type="molecule type" value="Genomic_DNA"/>
</dbReference>
<dbReference type="AlphaFoldDB" id="A0A1Z5JVQ5"/>
<evidence type="ECO:0000313" key="4">
    <source>
        <dbReference type="Proteomes" id="UP000198406"/>
    </source>
</evidence>
<dbReference type="InParanoid" id="A0A1Z5JVQ5"/>
<reference evidence="3 4" key="1">
    <citation type="journal article" date="2015" name="Plant Cell">
        <title>Oil accumulation by the oleaginous diatom Fistulifera solaris as revealed by the genome and transcriptome.</title>
        <authorList>
            <person name="Tanaka T."/>
            <person name="Maeda Y."/>
            <person name="Veluchamy A."/>
            <person name="Tanaka M."/>
            <person name="Abida H."/>
            <person name="Marechal E."/>
            <person name="Bowler C."/>
            <person name="Muto M."/>
            <person name="Sunaga Y."/>
            <person name="Tanaka M."/>
            <person name="Yoshino T."/>
            <person name="Taniguchi T."/>
            <person name="Fukuda Y."/>
            <person name="Nemoto M."/>
            <person name="Matsumoto M."/>
            <person name="Wong P.S."/>
            <person name="Aburatani S."/>
            <person name="Fujibuchi W."/>
        </authorList>
    </citation>
    <scope>NUCLEOTIDE SEQUENCE [LARGE SCALE GENOMIC DNA]</scope>
    <source>
        <strain evidence="3 4">JPCC DA0580</strain>
    </source>
</reference>
<evidence type="ECO:0000313" key="3">
    <source>
        <dbReference type="EMBL" id="GAX17878.1"/>
    </source>
</evidence>
<evidence type="ECO:0000256" key="1">
    <source>
        <dbReference type="SAM" id="MobiDB-lite"/>
    </source>
</evidence>
<keyword evidence="2" id="KW-0732">Signal</keyword>
<comment type="caution">
    <text evidence="3">The sequence shown here is derived from an EMBL/GenBank/DDBJ whole genome shotgun (WGS) entry which is preliminary data.</text>
</comment>
<feature type="region of interest" description="Disordered" evidence="1">
    <location>
        <begin position="393"/>
        <end position="413"/>
    </location>
</feature>
<protein>
    <submittedName>
        <fullName evidence="3">Uncharacterized protein</fullName>
    </submittedName>
</protein>
<organism evidence="3 4">
    <name type="scientific">Fistulifera solaris</name>
    <name type="common">Oleaginous diatom</name>
    <dbReference type="NCBI Taxonomy" id="1519565"/>
    <lineage>
        <taxon>Eukaryota</taxon>
        <taxon>Sar</taxon>
        <taxon>Stramenopiles</taxon>
        <taxon>Ochrophyta</taxon>
        <taxon>Bacillariophyta</taxon>
        <taxon>Bacillariophyceae</taxon>
        <taxon>Bacillariophycidae</taxon>
        <taxon>Naviculales</taxon>
        <taxon>Naviculaceae</taxon>
        <taxon>Fistulifera</taxon>
    </lineage>
</organism>
<proteinExistence type="predicted"/>
<feature type="signal peptide" evidence="2">
    <location>
        <begin position="1"/>
        <end position="28"/>
    </location>
</feature>
<name>A0A1Z5JVQ5_FISSO</name>